<keyword evidence="1" id="KW-0472">Membrane</keyword>
<organism evidence="2 3">
    <name type="scientific">Gimesia aquarii</name>
    <dbReference type="NCBI Taxonomy" id="2527964"/>
    <lineage>
        <taxon>Bacteria</taxon>
        <taxon>Pseudomonadati</taxon>
        <taxon>Planctomycetota</taxon>
        <taxon>Planctomycetia</taxon>
        <taxon>Planctomycetales</taxon>
        <taxon>Planctomycetaceae</taxon>
        <taxon>Gimesia</taxon>
    </lineage>
</organism>
<proteinExistence type="predicted"/>
<dbReference type="Proteomes" id="UP000318704">
    <property type="component" value="Chromosome"/>
</dbReference>
<dbReference type="EMBL" id="CP037920">
    <property type="protein sequence ID" value="QDT94812.1"/>
    <property type="molecule type" value="Genomic_DNA"/>
</dbReference>
<dbReference type="KEGG" id="gaw:V144x_02440"/>
<keyword evidence="1" id="KW-1133">Transmembrane helix</keyword>
<reference evidence="2 3" key="1">
    <citation type="submission" date="2019-03" db="EMBL/GenBank/DDBJ databases">
        <title>Deep-cultivation of Planctomycetes and their phenomic and genomic characterization uncovers novel biology.</title>
        <authorList>
            <person name="Wiegand S."/>
            <person name="Jogler M."/>
            <person name="Boedeker C."/>
            <person name="Pinto D."/>
            <person name="Vollmers J."/>
            <person name="Rivas-Marin E."/>
            <person name="Kohn T."/>
            <person name="Peeters S.H."/>
            <person name="Heuer A."/>
            <person name="Rast P."/>
            <person name="Oberbeckmann S."/>
            <person name="Bunk B."/>
            <person name="Jeske O."/>
            <person name="Meyerdierks A."/>
            <person name="Storesund J.E."/>
            <person name="Kallscheuer N."/>
            <person name="Luecker S."/>
            <person name="Lage O.M."/>
            <person name="Pohl T."/>
            <person name="Merkel B.J."/>
            <person name="Hornburger P."/>
            <person name="Mueller R.-W."/>
            <person name="Bruemmer F."/>
            <person name="Labrenz M."/>
            <person name="Spormann A.M."/>
            <person name="Op den Camp H."/>
            <person name="Overmann J."/>
            <person name="Amann R."/>
            <person name="Jetten M.S.M."/>
            <person name="Mascher T."/>
            <person name="Medema M.H."/>
            <person name="Devos D.P."/>
            <person name="Kaster A.-K."/>
            <person name="Ovreas L."/>
            <person name="Rohde M."/>
            <person name="Galperin M.Y."/>
            <person name="Jogler C."/>
        </authorList>
    </citation>
    <scope>NUCLEOTIDE SEQUENCE [LARGE SCALE GENOMIC DNA]</scope>
    <source>
        <strain evidence="2 3">V144</strain>
    </source>
</reference>
<accession>A0A517VP78</accession>
<gene>
    <name evidence="2" type="ORF">V144x_02440</name>
</gene>
<sequence>MTTIGIFLLGIIVTGLTFTAVILVGIQEAADDSNVRVDDINEIIK</sequence>
<keyword evidence="1" id="KW-0812">Transmembrane</keyword>
<evidence type="ECO:0000313" key="3">
    <source>
        <dbReference type="Proteomes" id="UP000318704"/>
    </source>
</evidence>
<evidence type="ECO:0000256" key="1">
    <source>
        <dbReference type="SAM" id="Phobius"/>
    </source>
</evidence>
<name>A0A517VP78_9PLAN</name>
<feature type="transmembrane region" description="Helical" evidence="1">
    <location>
        <begin position="6"/>
        <end position="26"/>
    </location>
</feature>
<protein>
    <submittedName>
        <fullName evidence="2">Uncharacterized protein</fullName>
    </submittedName>
</protein>
<evidence type="ECO:0000313" key="2">
    <source>
        <dbReference type="EMBL" id="QDT94812.1"/>
    </source>
</evidence>
<dbReference type="AlphaFoldDB" id="A0A517VP78"/>